<dbReference type="RefSeq" id="WP_055008437.1">
    <property type="nucleotide sequence ID" value="NZ_LJPW01000053.1"/>
</dbReference>
<reference evidence="1 2" key="1">
    <citation type="submission" date="2018-08" db="EMBL/GenBank/DDBJ databases">
        <title>Recombination of ecologically and evolutionarily significant loci maintains genetic cohesion in the Pseudomonas syringae species complex.</title>
        <authorList>
            <person name="Dillon M."/>
            <person name="Thakur S."/>
            <person name="Almeida R.N.D."/>
            <person name="Weir B.S."/>
            <person name="Guttman D.S."/>
        </authorList>
    </citation>
    <scope>NUCLEOTIDE SEQUENCE [LARGE SCALE GENOMIC DNA]</scope>
    <source>
        <strain evidence="1 2">ICMP 4086</strain>
    </source>
</reference>
<proteinExistence type="predicted"/>
<sequence>MKIGPNSKLQHLKALIKANVEKHYERKIEDAHLYEWLMSGEYETLEGAALDALSDLSDEEKQALLNSLYDELGPGDQIVTFPEENPVWLKVTPHVPGRLPVTRSYNELWIRLDTIDQVIPKPAIVIGEDLRTYQFVIQVQASGKLYEITATRFKGNSVYAKIPKVMQLVTDAVCTLGRTRPE</sequence>
<evidence type="ECO:0000313" key="1">
    <source>
        <dbReference type="EMBL" id="RMM06728.1"/>
    </source>
</evidence>
<dbReference type="OrthoDB" id="6968847at2"/>
<dbReference type="Proteomes" id="UP000278587">
    <property type="component" value="Unassembled WGS sequence"/>
</dbReference>
<evidence type="ECO:0000313" key="2">
    <source>
        <dbReference type="Proteomes" id="UP000278587"/>
    </source>
</evidence>
<dbReference type="EMBL" id="RBOC01000153">
    <property type="protein sequence ID" value="RMM06728.1"/>
    <property type="molecule type" value="Genomic_DNA"/>
</dbReference>
<protein>
    <submittedName>
        <fullName evidence="1">Uncharacterized protein</fullName>
    </submittedName>
</protein>
<organism evidence="1 2">
    <name type="scientific">Pseudomonas caricapapayae</name>
    <dbReference type="NCBI Taxonomy" id="46678"/>
    <lineage>
        <taxon>Bacteria</taxon>
        <taxon>Pseudomonadati</taxon>
        <taxon>Pseudomonadota</taxon>
        <taxon>Gammaproteobacteria</taxon>
        <taxon>Pseudomonadales</taxon>
        <taxon>Pseudomonadaceae</taxon>
        <taxon>Pseudomonas</taxon>
    </lineage>
</organism>
<accession>A0A0P9KEZ2</accession>
<name>A0A0P9KEZ2_9PSED</name>
<dbReference type="AlphaFoldDB" id="A0A0P9KEZ2"/>
<comment type="caution">
    <text evidence="1">The sequence shown here is derived from an EMBL/GenBank/DDBJ whole genome shotgun (WGS) entry which is preliminary data.</text>
</comment>
<gene>
    <name evidence="1" type="ORF">ALQ84_03333</name>
</gene>